<dbReference type="Proteomes" id="UP000027195">
    <property type="component" value="Unassembled WGS sequence"/>
</dbReference>
<comment type="similarity">
    <text evidence="2">Belongs to the cytochrome P450 family.</text>
</comment>
<dbReference type="InParanoid" id="A0A067MDN0"/>
<gene>
    <name evidence="8" type="ORF">BOTBODRAFT_190906</name>
</gene>
<keyword evidence="9" id="KW-1185">Reference proteome</keyword>
<organism evidence="8 9">
    <name type="scientific">Botryobasidium botryosum (strain FD-172 SS1)</name>
    <dbReference type="NCBI Taxonomy" id="930990"/>
    <lineage>
        <taxon>Eukaryota</taxon>
        <taxon>Fungi</taxon>
        <taxon>Dikarya</taxon>
        <taxon>Basidiomycota</taxon>
        <taxon>Agaricomycotina</taxon>
        <taxon>Agaricomycetes</taxon>
        <taxon>Cantharellales</taxon>
        <taxon>Botryobasidiaceae</taxon>
        <taxon>Botryobasidium</taxon>
    </lineage>
</organism>
<dbReference type="AlphaFoldDB" id="A0A067MDN0"/>
<dbReference type="Gene3D" id="1.10.630.10">
    <property type="entry name" value="Cytochrome P450"/>
    <property type="match status" value="1"/>
</dbReference>
<dbReference type="InterPro" id="IPR001128">
    <property type="entry name" value="Cyt_P450"/>
</dbReference>
<dbReference type="InterPro" id="IPR036396">
    <property type="entry name" value="Cyt_P450_sf"/>
</dbReference>
<proteinExistence type="inferred from homology"/>
<sequence length="143" mass="16240">MPIVISALGCLALGFVFLIYRQRSPSNPRGLPLPPDPKPDPIIGNIRQMPIELPWVRFAEWKELYGDMIHLKLLGDRIIILNSYKSCMDPLGQKAIYANCPKFPLAKFMGMGRLMTFNSYGDLVRRHRKLLHSALSKSAVTQF</sequence>
<dbReference type="SUPFAM" id="SSF48264">
    <property type="entry name" value="Cytochrome P450"/>
    <property type="match status" value="1"/>
</dbReference>
<keyword evidence="3" id="KW-0349">Heme</keyword>
<dbReference type="GO" id="GO:0016705">
    <property type="term" value="F:oxidoreductase activity, acting on paired donors, with incorporation or reduction of molecular oxygen"/>
    <property type="evidence" value="ECO:0007669"/>
    <property type="project" value="InterPro"/>
</dbReference>
<dbReference type="OrthoDB" id="2685439at2759"/>
<evidence type="ECO:0000256" key="3">
    <source>
        <dbReference type="ARBA" id="ARBA00022617"/>
    </source>
</evidence>
<name>A0A067MDN0_BOTB1</name>
<dbReference type="EMBL" id="KL198075">
    <property type="protein sequence ID" value="KDQ09701.1"/>
    <property type="molecule type" value="Genomic_DNA"/>
</dbReference>
<keyword evidence="7" id="KW-0503">Monooxygenase</keyword>
<evidence type="ECO:0000256" key="4">
    <source>
        <dbReference type="ARBA" id="ARBA00022723"/>
    </source>
</evidence>
<dbReference type="GO" id="GO:0004497">
    <property type="term" value="F:monooxygenase activity"/>
    <property type="evidence" value="ECO:0007669"/>
    <property type="project" value="UniProtKB-KW"/>
</dbReference>
<dbReference type="GO" id="GO:0005506">
    <property type="term" value="F:iron ion binding"/>
    <property type="evidence" value="ECO:0007669"/>
    <property type="project" value="InterPro"/>
</dbReference>
<keyword evidence="5" id="KW-0560">Oxidoreductase</keyword>
<evidence type="ECO:0000256" key="5">
    <source>
        <dbReference type="ARBA" id="ARBA00023002"/>
    </source>
</evidence>
<protein>
    <recommendedName>
        <fullName evidence="10">Cytochrome P450</fullName>
    </recommendedName>
</protein>
<evidence type="ECO:0000256" key="6">
    <source>
        <dbReference type="ARBA" id="ARBA00023004"/>
    </source>
</evidence>
<dbReference type="PANTHER" id="PTHR46300:SF7">
    <property type="entry name" value="P450, PUTATIVE (EUROFUNG)-RELATED"/>
    <property type="match status" value="1"/>
</dbReference>
<evidence type="ECO:0000313" key="8">
    <source>
        <dbReference type="EMBL" id="KDQ09701.1"/>
    </source>
</evidence>
<keyword evidence="4" id="KW-0479">Metal-binding</keyword>
<dbReference type="STRING" id="930990.A0A067MDN0"/>
<evidence type="ECO:0000256" key="1">
    <source>
        <dbReference type="ARBA" id="ARBA00001971"/>
    </source>
</evidence>
<evidence type="ECO:0000256" key="2">
    <source>
        <dbReference type="ARBA" id="ARBA00010617"/>
    </source>
</evidence>
<dbReference type="InterPro" id="IPR050364">
    <property type="entry name" value="Cytochrome_P450_fung"/>
</dbReference>
<dbReference type="Pfam" id="PF00067">
    <property type="entry name" value="p450"/>
    <property type="match status" value="1"/>
</dbReference>
<reference evidence="9" key="1">
    <citation type="journal article" date="2014" name="Proc. Natl. Acad. Sci. U.S.A.">
        <title>Extensive sampling of basidiomycete genomes demonstrates inadequacy of the white-rot/brown-rot paradigm for wood decay fungi.</title>
        <authorList>
            <person name="Riley R."/>
            <person name="Salamov A.A."/>
            <person name="Brown D.W."/>
            <person name="Nagy L.G."/>
            <person name="Floudas D."/>
            <person name="Held B.W."/>
            <person name="Levasseur A."/>
            <person name="Lombard V."/>
            <person name="Morin E."/>
            <person name="Otillar R."/>
            <person name="Lindquist E.A."/>
            <person name="Sun H."/>
            <person name="LaButti K.M."/>
            <person name="Schmutz J."/>
            <person name="Jabbour D."/>
            <person name="Luo H."/>
            <person name="Baker S.E."/>
            <person name="Pisabarro A.G."/>
            <person name="Walton J.D."/>
            <person name="Blanchette R.A."/>
            <person name="Henrissat B."/>
            <person name="Martin F."/>
            <person name="Cullen D."/>
            <person name="Hibbett D.S."/>
            <person name="Grigoriev I.V."/>
        </authorList>
    </citation>
    <scope>NUCLEOTIDE SEQUENCE [LARGE SCALE GENOMIC DNA]</scope>
    <source>
        <strain evidence="9">FD-172 SS1</strain>
    </source>
</reference>
<evidence type="ECO:0008006" key="10">
    <source>
        <dbReference type="Google" id="ProtNLM"/>
    </source>
</evidence>
<dbReference type="PANTHER" id="PTHR46300">
    <property type="entry name" value="P450, PUTATIVE (EUROFUNG)-RELATED-RELATED"/>
    <property type="match status" value="1"/>
</dbReference>
<evidence type="ECO:0000256" key="7">
    <source>
        <dbReference type="ARBA" id="ARBA00023033"/>
    </source>
</evidence>
<keyword evidence="6" id="KW-0408">Iron</keyword>
<dbReference type="HOGENOM" id="CLU_001570_2_2_1"/>
<evidence type="ECO:0000313" key="9">
    <source>
        <dbReference type="Proteomes" id="UP000027195"/>
    </source>
</evidence>
<comment type="cofactor">
    <cofactor evidence="1">
        <name>heme</name>
        <dbReference type="ChEBI" id="CHEBI:30413"/>
    </cofactor>
</comment>
<dbReference type="GO" id="GO:0020037">
    <property type="term" value="F:heme binding"/>
    <property type="evidence" value="ECO:0007669"/>
    <property type="project" value="InterPro"/>
</dbReference>
<accession>A0A067MDN0</accession>